<dbReference type="InterPro" id="IPR051257">
    <property type="entry name" value="Diverse_CBS-Domain"/>
</dbReference>
<gene>
    <name evidence="4" type="ORF">LBU54_07540</name>
</gene>
<keyword evidence="1 2" id="KW-0129">CBS domain</keyword>
<dbReference type="Proteomes" id="UP001198901">
    <property type="component" value="Unassembled WGS sequence"/>
</dbReference>
<protein>
    <submittedName>
        <fullName evidence="4">CBS domain-containing protein</fullName>
    </submittedName>
</protein>
<dbReference type="CDD" id="cd04584">
    <property type="entry name" value="CBS_pair_AcuB_like"/>
    <property type="match status" value="1"/>
</dbReference>
<dbReference type="SMART" id="SM00116">
    <property type="entry name" value="CBS"/>
    <property type="match status" value="2"/>
</dbReference>
<reference evidence="5" key="1">
    <citation type="submission" date="2023-07" db="EMBL/GenBank/DDBJ databases">
        <authorList>
            <person name="Yue Y."/>
        </authorList>
    </citation>
    <scope>NUCLEOTIDE SEQUENCE [LARGE SCALE GENOMIC DNA]</scope>
    <source>
        <strain evidence="5">D23</strain>
    </source>
</reference>
<evidence type="ECO:0000256" key="2">
    <source>
        <dbReference type="PROSITE-ProRule" id="PRU00703"/>
    </source>
</evidence>
<dbReference type="PROSITE" id="PS51371">
    <property type="entry name" value="CBS"/>
    <property type="match status" value="2"/>
</dbReference>
<dbReference type="SUPFAM" id="SSF54631">
    <property type="entry name" value="CBS-domain pair"/>
    <property type="match status" value="1"/>
</dbReference>
<evidence type="ECO:0000256" key="1">
    <source>
        <dbReference type="ARBA" id="ARBA00023122"/>
    </source>
</evidence>
<proteinExistence type="predicted"/>
<dbReference type="InterPro" id="IPR046342">
    <property type="entry name" value="CBS_dom_sf"/>
</dbReference>
<name>A0ABS7XSJ2_9FLAO</name>
<sequence length="139" mass="15870">MRYVPPISEIMTRNIIALNRDDDLETAEMLFKRNKIRHIPVVQEEVIIGMLSYTDLLRISFADAVYETEDEVDTLVYNMFTIEQVMVKNVVTVPSTATIKEVAKILAENEFHALPVVDDGRLVGIVTTTDLINYLLKQL</sequence>
<dbReference type="Pfam" id="PF00571">
    <property type="entry name" value="CBS"/>
    <property type="match status" value="2"/>
</dbReference>
<feature type="domain" description="CBS" evidence="3">
    <location>
        <begin position="86"/>
        <end position="139"/>
    </location>
</feature>
<comment type="caution">
    <text evidence="4">The sequence shown here is derived from an EMBL/GenBank/DDBJ whole genome shotgun (WGS) entry which is preliminary data.</text>
</comment>
<dbReference type="PANTHER" id="PTHR43080:SF2">
    <property type="entry name" value="CBS DOMAIN-CONTAINING PROTEIN"/>
    <property type="match status" value="1"/>
</dbReference>
<organism evidence="4 5">
    <name type="scientific">Winogradskyella alexanderae</name>
    <dbReference type="NCBI Taxonomy" id="2877123"/>
    <lineage>
        <taxon>Bacteria</taxon>
        <taxon>Pseudomonadati</taxon>
        <taxon>Bacteroidota</taxon>
        <taxon>Flavobacteriia</taxon>
        <taxon>Flavobacteriales</taxon>
        <taxon>Flavobacteriaceae</taxon>
        <taxon>Winogradskyella</taxon>
    </lineage>
</organism>
<accession>A0ABS7XSJ2</accession>
<evidence type="ECO:0000259" key="3">
    <source>
        <dbReference type="PROSITE" id="PS51371"/>
    </source>
</evidence>
<feature type="domain" description="CBS" evidence="3">
    <location>
        <begin position="11"/>
        <end position="71"/>
    </location>
</feature>
<dbReference type="InterPro" id="IPR000644">
    <property type="entry name" value="CBS_dom"/>
</dbReference>
<dbReference type="RefSeq" id="WP_224527947.1">
    <property type="nucleotide sequence ID" value="NZ_JAIUJR010000004.1"/>
</dbReference>
<evidence type="ECO:0000313" key="4">
    <source>
        <dbReference type="EMBL" id="MCA0132434.1"/>
    </source>
</evidence>
<evidence type="ECO:0000313" key="5">
    <source>
        <dbReference type="Proteomes" id="UP001198901"/>
    </source>
</evidence>
<keyword evidence="5" id="KW-1185">Reference proteome</keyword>
<dbReference type="Gene3D" id="3.10.580.10">
    <property type="entry name" value="CBS-domain"/>
    <property type="match status" value="1"/>
</dbReference>
<dbReference type="EMBL" id="JAIUJR010000004">
    <property type="protein sequence ID" value="MCA0132434.1"/>
    <property type="molecule type" value="Genomic_DNA"/>
</dbReference>
<dbReference type="PANTHER" id="PTHR43080">
    <property type="entry name" value="CBS DOMAIN-CONTAINING PROTEIN CBSX3, MITOCHONDRIAL"/>
    <property type="match status" value="1"/>
</dbReference>